<protein>
    <submittedName>
        <fullName evidence="1">Uncharacterized protein</fullName>
    </submittedName>
</protein>
<name>A0A7S2R9Q9_9STRA</name>
<organism evidence="1">
    <name type="scientific">Mucochytrium quahogii</name>
    <dbReference type="NCBI Taxonomy" id="96639"/>
    <lineage>
        <taxon>Eukaryota</taxon>
        <taxon>Sar</taxon>
        <taxon>Stramenopiles</taxon>
        <taxon>Bigyra</taxon>
        <taxon>Labyrinthulomycetes</taxon>
        <taxon>Thraustochytrida</taxon>
        <taxon>Thraustochytriidae</taxon>
        <taxon>Mucochytrium</taxon>
    </lineage>
</organism>
<reference evidence="1" key="1">
    <citation type="submission" date="2021-01" db="EMBL/GenBank/DDBJ databases">
        <authorList>
            <person name="Corre E."/>
            <person name="Pelletier E."/>
            <person name="Niang G."/>
            <person name="Scheremetjew M."/>
            <person name="Finn R."/>
            <person name="Kale V."/>
            <person name="Holt S."/>
            <person name="Cochrane G."/>
            <person name="Meng A."/>
            <person name="Brown T."/>
            <person name="Cohen L."/>
        </authorList>
    </citation>
    <scope>NUCLEOTIDE SEQUENCE</scope>
    <source>
        <strain evidence="1">NY070348D</strain>
    </source>
</reference>
<sequence length="278" mass="30566">MMFVQRLIVFGGGFALGGFGSPTAAKWQCLQSALQDENICVFAPTESSMLYAPHRVDISFGDEAESQVQSTTSGDALALSGKPFDTCEDLVQSSSTISGDDLAFVKLFEMVSLVRNYAMFAPQQLNTSVWANITQMFTDCDIKMTTSLSGTPKEQYYSNVDLLELMLDPKGKDIKNEVLKYLEESQNELICIMTQTGSWDNMGHCDAFRSKRNLTEGQSSTCWEARYAELAEQTYNIQYHTSVPATCSDSIADPPTAFSSAVCNNGLFLLPFAILATL</sequence>
<gene>
    <name evidence="1" type="ORF">QSP1433_LOCUS1131</name>
</gene>
<dbReference type="EMBL" id="HBHK01001851">
    <property type="protein sequence ID" value="CAD9664757.1"/>
    <property type="molecule type" value="Transcribed_RNA"/>
</dbReference>
<proteinExistence type="predicted"/>
<dbReference type="AlphaFoldDB" id="A0A7S2R9Q9"/>
<evidence type="ECO:0000313" key="1">
    <source>
        <dbReference type="EMBL" id="CAD9664757.1"/>
    </source>
</evidence>
<accession>A0A7S2R9Q9</accession>